<accession>A0A4R6IFB3</accession>
<evidence type="ECO:0000313" key="2">
    <source>
        <dbReference type="Proteomes" id="UP000295518"/>
    </source>
</evidence>
<dbReference type="AlphaFoldDB" id="A0A4R6IFB3"/>
<proteinExistence type="predicted"/>
<dbReference type="RefSeq" id="WP_094254653.1">
    <property type="nucleotide sequence ID" value="NZ_NNCE01000003.1"/>
</dbReference>
<dbReference type="Proteomes" id="UP000295518">
    <property type="component" value="Unassembled WGS sequence"/>
</dbReference>
<dbReference type="EMBL" id="SNWN01000011">
    <property type="protein sequence ID" value="TDO20411.1"/>
    <property type="molecule type" value="Genomic_DNA"/>
</dbReference>
<dbReference type="OrthoDB" id="401364at2"/>
<comment type="caution">
    <text evidence="1">The sequence shown here is derived from an EMBL/GenBank/DDBJ whole genome shotgun (WGS) entry which is preliminary data.</text>
</comment>
<organism evidence="1 2">
    <name type="scientific">Mycoplasma testudineum</name>
    <dbReference type="NCBI Taxonomy" id="244584"/>
    <lineage>
        <taxon>Bacteria</taxon>
        <taxon>Bacillati</taxon>
        <taxon>Mycoplasmatota</taxon>
        <taxon>Mollicutes</taxon>
        <taxon>Mycoplasmataceae</taxon>
        <taxon>Mycoplasma</taxon>
    </lineage>
</organism>
<reference evidence="1 2" key="1">
    <citation type="submission" date="2019-03" db="EMBL/GenBank/DDBJ databases">
        <title>Genomic Encyclopedia of Archaeal and Bacterial Type Strains, Phase II (KMG-II): from individual species to whole genera.</title>
        <authorList>
            <person name="Goeker M."/>
        </authorList>
    </citation>
    <scope>NUCLEOTIDE SEQUENCE [LARGE SCALE GENOMIC DNA]</scope>
    <source>
        <strain evidence="1 2">ATCC 700618</strain>
    </source>
</reference>
<gene>
    <name evidence="1" type="ORF">EI74_0489</name>
</gene>
<sequence>MLHNELIQLLNTFTQICETNNFFYSLARETALSVYKNDNVLQNQKVADVFMNIDDYFKLRSLHPDKFIDSLFTNEYQILMPRMMIDKGNWKTTDVYLNILILVPTKITKISNYSNLIWKLSATYGYYNSNNEKAPWYFFIYKFLAKINSSLIHQINIKAAINNLYEDEYEGFLAISYPNENPKLSWIPHVTFETNQYEYQGHKFKLINEIELHFQNYFGENWKNLTEKSV</sequence>
<protein>
    <submittedName>
        <fullName evidence="1">Uncharacterized protein</fullName>
    </submittedName>
</protein>
<evidence type="ECO:0000313" key="1">
    <source>
        <dbReference type="EMBL" id="TDO20411.1"/>
    </source>
</evidence>
<name>A0A4R6IFB3_9MOLU</name>
<keyword evidence="2" id="KW-1185">Reference proteome</keyword>